<accession>A0A2P5DAP3</accession>
<name>A0A2P5DAP3_TREOI</name>
<evidence type="ECO:0000256" key="2">
    <source>
        <dbReference type="SAM" id="Phobius"/>
    </source>
</evidence>
<dbReference type="AlphaFoldDB" id="A0A2P5DAP3"/>
<protein>
    <submittedName>
        <fullName evidence="3">Uncharacterized protein</fullName>
    </submittedName>
</protein>
<keyword evidence="2" id="KW-1133">Transmembrane helix</keyword>
<feature type="non-terminal residue" evidence="3">
    <location>
        <position position="1"/>
    </location>
</feature>
<feature type="compositionally biased region" description="Basic residues" evidence="1">
    <location>
        <begin position="62"/>
        <end position="77"/>
    </location>
</feature>
<evidence type="ECO:0000256" key="1">
    <source>
        <dbReference type="SAM" id="MobiDB-lite"/>
    </source>
</evidence>
<feature type="region of interest" description="Disordered" evidence="1">
    <location>
        <begin position="58"/>
        <end position="118"/>
    </location>
</feature>
<dbReference type="Proteomes" id="UP000237000">
    <property type="component" value="Unassembled WGS sequence"/>
</dbReference>
<gene>
    <name evidence="3" type="ORF">TorRG33x02_257310</name>
</gene>
<dbReference type="EMBL" id="JXTC01000283">
    <property type="protein sequence ID" value="PON70365.1"/>
    <property type="molecule type" value="Genomic_DNA"/>
</dbReference>
<reference evidence="4" key="1">
    <citation type="submission" date="2016-06" db="EMBL/GenBank/DDBJ databases">
        <title>Parallel loss of symbiosis genes in relatives of nitrogen-fixing non-legume Parasponia.</title>
        <authorList>
            <person name="Van Velzen R."/>
            <person name="Holmer R."/>
            <person name="Bu F."/>
            <person name="Rutten L."/>
            <person name="Van Zeijl A."/>
            <person name="Liu W."/>
            <person name="Santuari L."/>
            <person name="Cao Q."/>
            <person name="Sharma T."/>
            <person name="Shen D."/>
            <person name="Roswanjaya Y."/>
            <person name="Wardhani T."/>
            <person name="Kalhor M.S."/>
            <person name="Jansen J."/>
            <person name="Van den Hoogen J."/>
            <person name="Gungor B."/>
            <person name="Hartog M."/>
            <person name="Hontelez J."/>
            <person name="Verver J."/>
            <person name="Yang W.-C."/>
            <person name="Schijlen E."/>
            <person name="Repin R."/>
            <person name="Schilthuizen M."/>
            <person name="Schranz E."/>
            <person name="Heidstra R."/>
            <person name="Miyata K."/>
            <person name="Fedorova E."/>
            <person name="Kohlen W."/>
            <person name="Bisseling T."/>
            <person name="Smit S."/>
            <person name="Geurts R."/>
        </authorList>
    </citation>
    <scope>NUCLEOTIDE SEQUENCE [LARGE SCALE GENOMIC DNA]</scope>
    <source>
        <strain evidence="4">cv. RG33-2</strain>
    </source>
</reference>
<evidence type="ECO:0000313" key="4">
    <source>
        <dbReference type="Proteomes" id="UP000237000"/>
    </source>
</evidence>
<feature type="transmembrane region" description="Helical" evidence="2">
    <location>
        <begin position="6"/>
        <end position="31"/>
    </location>
</feature>
<comment type="caution">
    <text evidence="3">The sequence shown here is derived from an EMBL/GenBank/DDBJ whole genome shotgun (WGS) entry which is preliminary data.</text>
</comment>
<organism evidence="3 4">
    <name type="scientific">Trema orientale</name>
    <name type="common">Charcoal tree</name>
    <name type="synonym">Celtis orientalis</name>
    <dbReference type="NCBI Taxonomy" id="63057"/>
    <lineage>
        <taxon>Eukaryota</taxon>
        <taxon>Viridiplantae</taxon>
        <taxon>Streptophyta</taxon>
        <taxon>Embryophyta</taxon>
        <taxon>Tracheophyta</taxon>
        <taxon>Spermatophyta</taxon>
        <taxon>Magnoliopsida</taxon>
        <taxon>eudicotyledons</taxon>
        <taxon>Gunneridae</taxon>
        <taxon>Pentapetalae</taxon>
        <taxon>rosids</taxon>
        <taxon>fabids</taxon>
        <taxon>Rosales</taxon>
        <taxon>Cannabaceae</taxon>
        <taxon>Trema</taxon>
    </lineage>
</organism>
<keyword evidence="2" id="KW-0472">Membrane</keyword>
<keyword evidence="2" id="KW-0812">Transmembrane</keyword>
<keyword evidence="4" id="KW-1185">Reference proteome</keyword>
<evidence type="ECO:0000313" key="3">
    <source>
        <dbReference type="EMBL" id="PON70365.1"/>
    </source>
</evidence>
<proteinExistence type="predicted"/>
<sequence length="118" mass="13788">GINVIILILIIVVVIIIIIAIEQSSSSYFIFPNRFTGLEEHAIHHRIEHHQNRVQVEYQHGLHGHSHTRRIRRRRRERSHDSVLEQSFNGGHSQIQKQSKRQSRRGPPPDQNASSQNR</sequence>
<dbReference type="InParanoid" id="A0A2P5DAP3"/>